<dbReference type="AlphaFoldDB" id="V6K6P4"/>
<organism evidence="2 3">
    <name type="scientific">Streptomyces roseochromogenus subsp. oscitans DS 12.976</name>
    <dbReference type="NCBI Taxonomy" id="1352936"/>
    <lineage>
        <taxon>Bacteria</taxon>
        <taxon>Bacillati</taxon>
        <taxon>Actinomycetota</taxon>
        <taxon>Actinomycetes</taxon>
        <taxon>Kitasatosporales</taxon>
        <taxon>Streptomycetaceae</taxon>
        <taxon>Streptomyces</taxon>
    </lineage>
</organism>
<sequence>MTIAPDNARQGSSHLYRTLRDFVQSMDDALPGKFEITKEGIVHDMMSPGGPHEVTAAHVSRRLERIMPDELLAHTGTPDVEDEPEGIMRHPDVMVIAWTDLDVEGSIDPHALIAAIEVVSKSNPDNDWVTKMRDYPLMGIPVYAVFDPRTGTGAVLTDIHSTPGGPRYATRKDFVYGEDVTIGDWTISTDNLPLYKDQKDQSGTQSER</sequence>
<evidence type="ECO:0000313" key="3">
    <source>
        <dbReference type="Proteomes" id="UP000017984"/>
    </source>
</evidence>
<comment type="caution">
    <text evidence="2">The sequence shown here is derived from an EMBL/GenBank/DDBJ whole genome shotgun (WGS) entry which is preliminary data.</text>
</comment>
<dbReference type="RefSeq" id="WP_023549370.1">
    <property type="nucleotide sequence ID" value="NZ_CM002285.1"/>
</dbReference>
<evidence type="ECO:0000313" key="2">
    <source>
        <dbReference type="EMBL" id="EST27792.1"/>
    </source>
</evidence>
<dbReference type="InterPro" id="IPR008538">
    <property type="entry name" value="Uma2"/>
</dbReference>
<dbReference type="SUPFAM" id="SSF52980">
    <property type="entry name" value="Restriction endonuclease-like"/>
    <property type="match status" value="1"/>
</dbReference>
<dbReference type="OrthoDB" id="3423889at2"/>
<dbReference type="CDD" id="cd06260">
    <property type="entry name" value="DUF820-like"/>
    <property type="match status" value="1"/>
</dbReference>
<dbReference type="InterPro" id="IPR011335">
    <property type="entry name" value="Restrct_endonuc-II-like"/>
</dbReference>
<dbReference type="Gene3D" id="3.90.1570.10">
    <property type="entry name" value="tt1808, chain A"/>
    <property type="match status" value="1"/>
</dbReference>
<name>V6K6P4_STRRC</name>
<dbReference type="Proteomes" id="UP000017984">
    <property type="component" value="Chromosome"/>
</dbReference>
<dbReference type="InterPro" id="IPR012296">
    <property type="entry name" value="Nuclease_put_TT1808"/>
</dbReference>
<dbReference type="HOGENOM" id="CLU_076312_4_1_11"/>
<reference evidence="2 3" key="1">
    <citation type="journal article" date="2014" name="Genome Announc.">
        <title>Draft Genome Sequence of Streptomyces roseochromogenes subsp. oscitans DS 12.976, Producer of the Aminocoumarin Antibiotic Clorobiocin.</title>
        <authorList>
            <person name="Ruckert C."/>
            <person name="Kalinowski J."/>
            <person name="Heide L."/>
            <person name="Apel A.K."/>
        </authorList>
    </citation>
    <scope>NUCLEOTIDE SEQUENCE [LARGE SCALE GENOMIC DNA]</scope>
    <source>
        <strain evidence="2 3">DS 12.976</strain>
    </source>
</reference>
<dbReference type="STRING" id="1352936.M878_24025"/>
<protein>
    <recommendedName>
        <fullName evidence="1">Putative restriction endonuclease domain-containing protein</fullName>
    </recommendedName>
</protein>
<dbReference type="PATRIC" id="fig|1352936.5.peg.5006"/>
<feature type="domain" description="Putative restriction endonuclease" evidence="1">
    <location>
        <begin position="30"/>
        <end position="157"/>
    </location>
</feature>
<keyword evidence="3" id="KW-1185">Reference proteome</keyword>
<dbReference type="Pfam" id="PF05685">
    <property type="entry name" value="Uma2"/>
    <property type="match status" value="1"/>
</dbReference>
<dbReference type="EMBL" id="AWQX01000208">
    <property type="protein sequence ID" value="EST27792.1"/>
    <property type="molecule type" value="Genomic_DNA"/>
</dbReference>
<gene>
    <name evidence="2" type="ORF">M878_24025</name>
</gene>
<accession>V6K6P4</accession>
<proteinExistence type="predicted"/>
<evidence type="ECO:0000259" key="1">
    <source>
        <dbReference type="Pfam" id="PF05685"/>
    </source>
</evidence>